<protein>
    <recommendedName>
        <fullName evidence="7">GGDEF domain-containing protein</fullName>
    </recommendedName>
</protein>
<dbReference type="SMART" id="SM00086">
    <property type="entry name" value="PAC"/>
    <property type="match status" value="1"/>
</dbReference>
<dbReference type="SUPFAM" id="SSF55073">
    <property type="entry name" value="Nucleotide cyclase"/>
    <property type="match status" value="1"/>
</dbReference>
<dbReference type="PROSITE" id="PS50112">
    <property type="entry name" value="PAS"/>
    <property type="match status" value="1"/>
</dbReference>
<dbReference type="PANTHER" id="PTHR44757:SF2">
    <property type="entry name" value="BIOFILM ARCHITECTURE MAINTENANCE PROTEIN MBAA"/>
    <property type="match status" value="1"/>
</dbReference>
<dbReference type="SMART" id="SM00052">
    <property type="entry name" value="EAL"/>
    <property type="match status" value="1"/>
</dbReference>
<keyword evidence="6" id="KW-1185">Reference proteome</keyword>
<feature type="domain" description="EAL" evidence="3">
    <location>
        <begin position="311"/>
        <end position="564"/>
    </location>
</feature>
<dbReference type="FunFam" id="3.20.20.450:FF:000001">
    <property type="entry name" value="Cyclic di-GMP phosphodiesterase yahA"/>
    <property type="match status" value="1"/>
</dbReference>
<reference evidence="5 6" key="1">
    <citation type="submission" date="2016-10" db="EMBL/GenBank/DDBJ databases">
        <title>Draft genome sequences of four alkaliphilic bacteria belonging to the Anaerobacillus genus.</title>
        <authorList>
            <person name="Bassil N.M."/>
            <person name="Lloyd J.R."/>
        </authorList>
    </citation>
    <scope>NUCLEOTIDE SEQUENCE [LARGE SCALE GENOMIC DNA]</scope>
    <source>
        <strain evidence="5 6">DSM 22531</strain>
    </source>
</reference>
<dbReference type="Pfam" id="PF00563">
    <property type="entry name" value="EAL"/>
    <property type="match status" value="1"/>
</dbReference>
<dbReference type="CDD" id="cd00130">
    <property type="entry name" value="PAS"/>
    <property type="match status" value="1"/>
</dbReference>
<dbReference type="AlphaFoldDB" id="A0A1S2MBC4"/>
<dbReference type="EMBL" id="MLQS01000001">
    <property type="protein sequence ID" value="OIJ21763.1"/>
    <property type="molecule type" value="Genomic_DNA"/>
</dbReference>
<dbReference type="NCBIfam" id="TIGR00254">
    <property type="entry name" value="GGDEF"/>
    <property type="match status" value="1"/>
</dbReference>
<dbReference type="InterPro" id="IPR035965">
    <property type="entry name" value="PAS-like_dom_sf"/>
</dbReference>
<dbReference type="InterPro" id="IPR000700">
    <property type="entry name" value="PAS-assoc_C"/>
</dbReference>
<evidence type="ECO:0000259" key="1">
    <source>
        <dbReference type="PROSITE" id="PS50112"/>
    </source>
</evidence>
<dbReference type="InterPro" id="IPR000160">
    <property type="entry name" value="GGDEF_dom"/>
</dbReference>
<evidence type="ECO:0000313" key="5">
    <source>
        <dbReference type="EMBL" id="OIJ21763.1"/>
    </source>
</evidence>
<sequence>MREYVKKFAVDDNNVWKLFCHMNDGLIITNSNQQILAANPTFQKITGYTYEELFMQNPRIFQSGQTPQSVFDEMWEEIMENGTWTGELVNKKKNGDHYWSYITITQIKKENLEDTYYIGVIRDITSRKLAEQSISYHAFHDNLTDLPNRIHFNQLLMEQINEHKTNGKKLAVMFFDLDRFKMINDTFGHQFGDEMLKGVANRLKSIFEKRGTVGRFGGDEFTMFIPNIESKNEVASFISEIFKNFSELPIMRVERELFITASIGVSIYPDHGIDAGTLIRNADIAMYCSKEEGRNNYQIYDDTMSQGTYQQLVIETDLRNAMENQEFKVFYQLQVDVDTRIPSGVEALVRWQHPERGLVPPNEFLPIAEEMGLIVDIDDWVLRTACEQIKKWNDAGNALQVSVNISRKQFERKEFVDIVKQVIRDTAIKPEHLKLEITENIAIINIAAAVKKLQALKQLGVQFALDDFGTGYSSLSQLKNFPIDTLKIDQSFVKNSNGHDEDAVIVKLIIAMGKTLNLTVTCEGIETEAQLAVIREEGCNHAQGYLFSKPVPAEAVEQLLLCKV</sequence>
<feature type="domain" description="GGDEF" evidence="4">
    <location>
        <begin position="168"/>
        <end position="302"/>
    </location>
</feature>
<dbReference type="CDD" id="cd01948">
    <property type="entry name" value="EAL"/>
    <property type="match status" value="1"/>
</dbReference>
<dbReference type="Gene3D" id="3.30.450.20">
    <property type="entry name" value="PAS domain"/>
    <property type="match status" value="1"/>
</dbReference>
<dbReference type="InterPro" id="IPR052155">
    <property type="entry name" value="Biofilm_reg_signaling"/>
</dbReference>
<dbReference type="InterPro" id="IPR001610">
    <property type="entry name" value="PAC"/>
</dbReference>
<name>A0A1S2MBC4_9BACI</name>
<dbReference type="PROSITE" id="PS50113">
    <property type="entry name" value="PAC"/>
    <property type="match status" value="1"/>
</dbReference>
<dbReference type="InterPro" id="IPR000014">
    <property type="entry name" value="PAS"/>
</dbReference>
<dbReference type="Gene3D" id="3.20.20.450">
    <property type="entry name" value="EAL domain"/>
    <property type="match status" value="1"/>
</dbReference>
<gene>
    <name evidence="5" type="ORF">BKP45_03435</name>
</gene>
<dbReference type="Pfam" id="PF00990">
    <property type="entry name" value="GGDEF"/>
    <property type="match status" value="1"/>
</dbReference>
<evidence type="ECO:0000259" key="3">
    <source>
        <dbReference type="PROSITE" id="PS50883"/>
    </source>
</evidence>
<dbReference type="InterPro" id="IPR043128">
    <property type="entry name" value="Rev_trsase/Diguanyl_cyclase"/>
</dbReference>
<evidence type="ECO:0008006" key="7">
    <source>
        <dbReference type="Google" id="ProtNLM"/>
    </source>
</evidence>
<dbReference type="InterPro" id="IPR035919">
    <property type="entry name" value="EAL_sf"/>
</dbReference>
<dbReference type="SMART" id="SM00267">
    <property type="entry name" value="GGDEF"/>
    <property type="match status" value="1"/>
</dbReference>
<dbReference type="SUPFAM" id="SSF55785">
    <property type="entry name" value="PYP-like sensor domain (PAS domain)"/>
    <property type="match status" value="1"/>
</dbReference>
<dbReference type="SUPFAM" id="SSF141868">
    <property type="entry name" value="EAL domain-like"/>
    <property type="match status" value="1"/>
</dbReference>
<organism evidence="5 6">
    <name type="scientific">Anaerobacillus alkalidiazotrophicus</name>
    <dbReference type="NCBI Taxonomy" id="472963"/>
    <lineage>
        <taxon>Bacteria</taxon>
        <taxon>Bacillati</taxon>
        <taxon>Bacillota</taxon>
        <taxon>Bacilli</taxon>
        <taxon>Bacillales</taxon>
        <taxon>Bacillaceae</taxon>
        <taxon>Anaerobacillus</taxon>
    </lineage>
</organism>
<dbReference type="InterPro" id="IPR029787">
    <property type="entry name" value="Nucleotide_cyclase"/>
</dbReference>
<dbReference type="CDD" id="cd01949">
    <property type="entry name" value="GGDEF"/>
    <property type="match status" value="1"/>
</dbReference>
<dbReference type="PROSITE" id="PS50887">
    <property type="entry name" value="GGDEF"/>
    <property type="match status" value="1"/>
</dbReference>
<dbReference type="Proteomes" id="UP000180057">
    <property type="component" value="Unassembled WGS sequence"/>
</dbReference>
<evidence type="ECO:0000259" key="4">
    <source>
        <dbReference type="PROSITE" id="PS50887"/>
    </source>
</evidence>
<dbReference type="OrthoDB" id="9759607at2"/>
<dbReference type="Gene3D" id="3.30.70.270">
    <property type="match status" value="1"/>
</dbReference>
<accession>A0A1S2MBC4</accession>
<evidence type="ECO:0000259" key="2">
    <source>
        <dbReference type="PROSITE" id="PS50113"/>
    </source>
</evidence>
<dbReference type="FunFam" id="3.30.70.270:FF:000001">
    <property type="entry name" value="Diguanylate cyclase domain protein"/>
    <property type="match status" value="1"/>
</dbReference>
<dbReference type="PROSITE" id="PS50883">
    <property type="entry name" value="EAL"/>
    <property type="match status" value="1"/>
</dbReference>
<dbReference type="Pfam" id="PF13426">
    <property type="entry name" value="PAS_9"/>
    <property type="match status" value="1"/>
</dbReference>
<proteinExistence type="predicted"/>
<feature type="domain" description="PAS" evidence="1">
    <location>
        <begin position="11"/>
        <end position="53"/>
    </location>
</feature>
<feature type="domain" description="PAC" evidence="2">
    <location>
        <begin position="82"/>
        <end position="136"/>
    </location>
</feature>
<evidence type="ECO:0000313" key="6">
    <source>
        <dbReference type="Proteomes" id="UP000180057"/>
    </source>
</evidence>
<dbReference type="PANTHER" id="PTHR44757">
    <property type="entry name" value="DIGUANYLATE CYCLASE DGCP"/>
    <property type="match status" value="1"/>
</dbReference>
<comment type="caution">
    <text evidence="5">The sequence shown here is derived from an EMBL/GenBank/DDBJ whole genome shotgun (WGS) entry which is preliminary data.</text>
</comment>
<dbReference type="InterPro" id="IPR001633">
    <property type="entry name" value="EAL_dom"/>
</dbReference>
<dbReference type="NCBIfam" id="TIGR00229">
    <property type="entry name" value="sensory_box"/>
    <property type="match status" value="1"/>
</dbReference>
<dbReference type="STRING" id="472963.BKP45_03435"/>